<gene>
    <name evidence="6" type="ORF">ACFQZJ_11125</name>
</gene>
<evidence type="ECO:0000256" key="4">
    <source>
        <dbReference type="ARBA" id="ARBA00023284"/>
    </source>
</evidence>
<keyword evidence="2" id="KW-0201">Cytochrome c-type biogenesis</keyword>
<evidence type="ECO:0000256" key="2">
    <source>
        <dbReference type="ARBA" id="ARBA00022748"/>
    </source>
</evidence>
<accession>A0ABW3B3X6</accession>
<dbReference type="Proteomes" id="UP001597012">
    <property type="component" value="Unassembled WGS sequence"/>
</dbReference>
<dbReference type="Pfam" id="PF13905">
    <property type="entry name" value="Thioredoxin_8"/>
    <property type="match status" value="1"/>
</dbReference>
<reference evidence="7" key="1">
    <citation type="journal article" date="2019" name="Int. J. Syst. Evol. Microbiol.">
        <title>The Global Catalogue of Microorganisms (GCM) 10K type strain sequencing project: providing services to taxonomists for standard genome sequencing and annotation.</title>
        <authorList>
            <consortium name="The Broad Institute Genomics Platform"/>
            <consortium name="The Broad Institute Genome Sequencing Center for Infectious Disease"/>
            <person name="Wu L."/>
            <person name="Ma J."/>
        </authorList>
    </citation>
    <scope>NUCLEOTIDE SEQUENCE [LARGE SCALE GENOMIC DNA]</scope>
    <source>
        <strain evidence="7">CCUG 61948</strain>
    </source>
</reference>
<dbReference type="RefSeq" id="WP_379934565.1">
    <property type="nucleotide sequence ID" value="NZ_JBHTHY010000007.1"/>
</dbReference>
<dbReference type="InterPro" id="IPR050553">
    <property type="entry name" value="Thioredoxin_ResA/DsbE_sf"/>
</dbReference>
<evidence type="ECO:0000313" key="7">
    <source>
        <dbReference type="Proteomes" id="UP001597012"/>
    </source>
</evidence>
<comment type="caution">
    <text evidence="6">The sequence shown here is derived from an EMBL/GenBank/DDBJ whole genome shotgun (WGS) entry which is preliminary data.</text>
</comment>
<dbReference type="InterPro" id="IPR012336">
    <property type="entry name" value="Thioredoxin-like_fold"/>
</dbReference>
<evidence type="ECO:0000259" key="5">
    <source>
        <dbReference type="PROSITE" id="PS51352"/>
    </source>
</evidence>
<dbReference type="EMBL" id="JBHTHY010000007">
    <property type="protein sequence ID" value="MFD0798017.1"/>
    <property type="molecule type" value="Genomic_DNA"/>
</dbReference>
<evidence type="ECO:0000256" key="1">
    <source>
        <dbReference type="ARBA" id="ARBA00004196"/>
    </source>
</evidence>
<protein>
    <submittedName>
        <fullName evidence="6">TlpA family protein disulfide reductase</fullName>
    </submittedName>
</protein>
<keyword evidence="3" id="KW-1015">Disulfide bond</keyword>
<name>A0ABW3B3X6_9FLAO</name>
<dbReference type="Gene3D" id="3.40.30.10">
    <property type="entry name" value="Glutaredoxin"/>
    <property type="match status" value="1"/>
</dbReference>
<keyword evidence="4" id="KW-0676">Redox-active center</keyword>
<evidence type="ECO:0000256" key="3">
    <source>
        <dbReference type="ARBA" id="ARBA00023157"/>
    </source>
</evidence>
<sequence>MKKKHSILCAITAYGIICIFLGCKNKKKVDHSTSTEMAGKITLIFNSPPENWKLNKLDGSYIHTGKHEIKYYKNNIIASYWSPDYSKNTDTLVIENVSKPIEIQHKFRGIENLSYLVRPNDTIEFDYNDFMPVPKSLHRKLRKYDLLFENLKRELIIETDFSHYATHNSVIYTLISMNHNRGVEKNITSRTNRALVELKKEEELLDSLRAAYLISKEYYDFYGFRNQFQKKTLQIKETDSIYKMSDFHPYGADFKKFSSYKEYLEAIVENRFSRNELQIAVPNGNIPDYKATYDSINALAIFDNYDKKYLSYIYLKRIIENLSVQDINDYFLKFKEQFRDTLVTQYIAENYNLTTKISDEFILADYQNNIISFEDILKIPNKKLLYVDFWASWCLPCRKALPNSKKLREEYSKRDIIFVYLALNDDQTNWQIASQKHNLHNYHYSFFIKNSKSSLLIDDWKINSIPRYMLFDKNGVVLHQNAPGPEGPEIRKLLDKYLLE</sequence>
<dbReference type="PANTHER" id="PTHR42852:SF6">
    <property type="entry name" value="THIOL:DISULFIDE INTERCHANGE PROTEIN DSBE"/>
    <property type="match status" value="1"/>
</dbReference>
<dbReference type="SUPFAM" id="SSF52833">
    <property type="entry name" value="Thioredoxin-like"/>
    <property type="match status" value="1"/>
</dbReference>
<dbReference type="PANTHER" id="PTHR42852">
    <property type="entry name" value="THIOL:DISULFIDE INTERCHANGE PROTEIN DSBE"/>
    <property type="match status" value="1"/>
</dbReference>
<organism evidence="6 7">
    <name type="scientific">Maribacter chungangensis</name>
    <dbReference type="NCBI Taxonomy" id="1069117"/>
    <lineage>
        <taxon>Bacteria</taxon>
        <taxon>Pseudomonadati</taxon>
        <taxon>Bacteroidota</taxon>
        <taxon>Flavobacteriia</taxon>
        <taxon>Flavobacteriales</taxon>
        <taxon>Flavobacteriaceae</taxon>
        <taxon>Maribacter</taxon>
    </lineage>
</organism>
<dbReference type="InterPro" id="IPR013766">
    <property type="entry name" value="Thioredoxin_domain"/>
</dbReference>
<proteinExistence type="predicted"/>
<evidence type="ECO:0000313" key="6">
    <source>
        <dbReference type="EMBL" id="MFD0798017.1"/>
    </source>
</evidence>
<comment type="subcellular location">
    <subcellularLocation>
        <location evidence="1">Cell envelope</location>
    </subcellularLocation>
</comment>
<dbReference type="InterPro" id="IPR036249">
    <property type="entry name" value="Thioredoxin-like_sf"/>
</dbReference>
<dbReference type="PROSITE" id="PS51257">
    <property type="entry name" value="PROKAR_LIPOPROTEIN"/>
    <property type="match status" value="1"/>
</dbReference>
<dbReference type="PROSITE" id="PS51352">
    <property type="entry name" value="THIOREDOXIN_2"/>
    <property type="match status" value="1"/>
</dbReference>
<feature type="domain" description="Thioredoxin" evidence="5">
    <location>
        <begin position="352"/>
        <end position="499"/>
    </location>
</feature>
<dbReference type="CDD" id="cd02966">
    <property type="entry name" value="TlpA_like_family"/>
    <property type="match status" value="1"/>
</dbReference>
<keyword evidence="7" id="KW-1185">Reference proteome</keyword>